<dbReference type="Proteomes" id="UP000470302">
    <property type="component" value="Unassembled WGS sequence"/>
</dbReference>
<organism evidence="2 3">
    <name type="scientific">Duganella vulcania</name>
    <dbReference type="NCBI Taxonomy" id="2692166"/>
    <lineage>
        <taxon>Bacteria</taxon>
        <taxon>Pseudomonadati</taxon>
        <taxon>Pseudomonadota</taxon>
        <taxon>Betaproteobacteria</taxon>
        <taxon>Burkholderiales</taxon>
        <taxon>Oxalobacteraceae</taxon>
        <taxon>Telluria group</taxon>
        <taxon>Duganella</taxon>
    </lineage>
</organism>
<accession>A0A845GCB2</accession>
<feature type="domain" description="Putative zinc-finger" evidence="1">
    <location>
        <begin position="7"/>
        <end position="31"/>
    </location>
</feature>
<evidence type="ECO:0000259" key="1">
    <source>
        <dbReference type="Pfam" id="PF13490"/>
    </source>
</evidence>
<feature type="non-terminal residue" evidence="2">
    <location>
        <position position="37"/>
    </location>
</feature>
<dbReference type="RefSeq" id="WP_175042060.1">
    <property type="nucleotide sequence ID" value="NZ_WWCW01000317.1"/>
</dbReference>
<evidence type="ECO:0000313" key="2">
    <source>
        <dbReference type="EMBL" id="MYM91934.1"/>
    </source>
</evidence>
<name>A0A845GCB2_9BURK</name>
<gene>
    <name evidence="2" type="ORF">GTP91_32750</name>
</gene>
<protein>
    <submittedName>
        <fullName evidence="2">Anti-sigma factor</fullName>
    </submittedName>
</protein>
<comment type="caution">
    <text evidence="2">The sequence shown here is derived from an EMBL/GenBank/DDBJ whole genome shotgun (WGS) entry which is preliminary data.</text>
</comment>
<evidence type="ECO:0000313" key="3">
    <source>
        <dbReference type="Proteomes" id="UP000470302"/>
    </source>
</evidence>
<dbReference type="EMBL" id="WWCW01000317">
    <property type="protein sequence ID" value="MYM91934.1"/>
    <property type="molecule type" value="Genomic_DNA"/>
</dbReference>
<reference evidence="2 3" key="1">
    <citation type="submission" date="2020-01" db="EMBL/GenBank/DDBJ databases">
        <title>Novel species isolated from a subtropical stream in China.</title>
        <authorList>
            <person name="Lu H."/>
        </authorList>
    </citation>
    <scope>NUCLEOTIDE SEQUENCE [LARGE SCALE GENOMIC DNA]</scope>
    <source>
        <strain evidence="2 3">FT82W</strain>
    </source>
</reference>
<dbReference type="InterPro" id="IPR027383">
    <property type="entry name" value="Znf_put"/>
</dbReference>
<dbReference type="Pfam" id="PF13490">
    <property type="entry name" value="zf-HC2"/>
    <property type="match status" value="1"/>
</dbReference>
<dbReference type="AlphaFoldDB" id="A0A845GCB2"/>
<sequence>MNSPVTEAELQAWADGRLAPERRGAVDAHLALHPADA</sequence>
<proteinExistence type="predicted"/>